<gene>
    <name evidence="2" type="ORF">Scep_023929</name>
</gene>
<accession>A0AAP0HXX0</accession>
<reference evidence="2 3" key="1">
    <citation type="submission" date="2024-01" db="EMBL/GenBank/DDBJ databases">
        <title>Genome assemblies of Stephania.</title>
        <authorList>
            <person name="Yang L."/>
        </authorList>
    </citation>
    <scope>NUCLEOTIDE SEQUENCE [LARGE SCALE GENOMIC DNA]</scope>
    <source>
        <strain evidence="2">JXDWG</strain>
        <tissue evidence="2">Leaf</tissue>
    </source>
</reference>
<feature type="compositionally biased region" description="Low complexity" evidence="1">
    <location>
        <begin position="33"/>
        <end position="49"/>
    </location>
</feature>
<comment type="caution">
    <text evidence="2">The sequence shown here is derived from an EMBL/GenBank/DDBJ whole genome shotgun (WGS) entry which is preliminary data.</text>
</comment>
<evidence type="ECO:0000256" key="1">
    <source>
        <dbReference type="SAM" id="MobiDB-lite"/>
    </source>
</evidence>
<evidence type="ECO:0000313" key="3">
    <source>
        <dbReference type="Proteomes" id="UP001419268"/>
    </source>
</evidence>
<evidence type="ECO:0000313" key="2">
    <source>
        <dbReference type="EMBL" id="KAK9100499.1"/>
    </source>
</evidence>
<dbReference type="EMBL" id="JBBNAG010000010">
    <property type="protein sequence ID" value="KAK9100499.1"/>
    <property type="molecule type" value="Genomic_DNA"/>
</dbReference>
<organism evidence="2 3">
    <name type="scientific">Stephania cephalantha</name>
    <dbReference type="NCBI Taxonomy" id="152367"/>
    <lineage>
        <taxon>Eukaryota</taxon>
        <taxon>Viridiplantae</taxon>
        <taxon>Streptophyta</taxon>
        <taxon>Embryophyta</taxon>
        <taxon>Tracheophyta</taxon>
        <taxon>Spermatophyta</taxon>
        <taxon>Magnoliopsida</taxon>
        <taxon>Ranunculales</taxon>
        <taxon>Menispermaceae</taxon>
        <taxon>Menispermoideae</taxon>
        <taxon>Cissampelideae</taxon>
        <taxon>Stephania</taxon>
    </lineage>
</organism>
<proteinExistence type="predicted"/>
<feature type="region of interest" description="Disordered" evidence="1">
    <location>
        <begin position="177"/>
        <end position="217"/>
    </location>
</feature>
<dbReference type="Proteomes" id="UP001419268">
    <property type="component" value="Unassembled WGS sequence"/>
</dbReference>
<protein>
    <submittedName>
        <fullName evidence="2">Uncharacterized protein</fullName>
    </submittedName>
</protein>
<sequence length="235" mass="26209">MIHLPAIFATSPSSSNHILLHSDHSTSSSRYWTPSPTISAPPSTASPVPYGGSHEAVRSFARAPRGHNRAPHSPLPRQLPQHYLRGGRSASHIPYIQCDPLIYEDIVKAVCDAMACKASANFKDKPEKESHNRKKENDNPSTGLSIWGKGFENIEAKDFHYEARRVQAFRAEPVRNTHELQSEHLSSTTTTNTSGASLEGRMDRAHSSVQQHDNDGKDIQKWLDKEHLGDESWVF</sequence>
<name>A0AAP0HXX0_9MAGN</name>
<feature type="compositionally biased region" description="Basic and acidic residues" evidence="1">
    <location>
        <begin position="200"/>
        <end position="217"/>
    </location>
</feature>
<dbReference type="AlphaFoldDB" id="A0AAP0HXX0"/>
<feature type="region of interest" description="Disordered" evidence="1">
    <location>
        <begin position="122"/>
        <end position="146"/>
    </location>
</feature>
<feature type="compositionally biased region" description="Basic and acidic residues" evidence="1">
    <location>
        <begin position="122"/>
        <end position="138"/>
    </location>
</feature>
<keyword evidence="3" id="KW-1185">Reference proteome</keyword>
<feature type="region of interest" description="Disordered" evidence="1">
    <location>
        <begin position="32"/>
        <end position="53"/>
    </location>
</feature>